<dbReference type="EMBL" id="SMAK01000001">
    <property type="protein sequence ID" value="TCT13141.1"/>
    <property type="molecule type" value="Genomic_DNA"/>
</dbReference>
<dbReference type="GO" id="GO:0008478">
    <property type="term" value="F:pyridoxal kinase activity"/>
    <property type="evidence" value="ECO:0007669"/>
    <property type="project" value="UniProtKB-EC"/>
</dbReference>
<keyword evidence="3" id="KW-0547">Nucleotide-binding</keyword>
<keyword evidence="8" id="KW-1185">Reference proteome</keyword>
<dbReference type="PANTHER" id="PTHR10534">
    <property type="entry name" value="PYRIDOXAL KINASE"/>
    <property type="match status" value="1"/>
</dbReference>
<organism evidence="7 8">
    <name type="scientific">Tepidamorphus gemmatus</name>
    <dbReference type="NCBI Taxonomy" id="747076"/>
    <lineage>
        <taxon>Bacteria</taxon>
        <taxon>Pseudomonadati</taxon>
        <taxon>Pseudomonadota</taxon>
        <taxon>Alphaproteobacteria</taxon>
        <taxon>Hyphomicrobiales</taxon>
        <taxon>Tepidamorphaceae</taxon>
        <taxon>Tepidamorphus</taxon>
    </lineage>
</organism>
<dbReference type="Gene3D" id="3.40.1190.20">
    <property type="match status" value="1"/>
</dbReference>
<dbReference type="GO" id="GO:0005829">
    <property type="term" value="C:cytosol"/>
    <property type="evidence" value="ECO:0007669"/>
    <property type="project" value="TreeGrafter"/>
</dbReference>
<dbReference type="GO" id="GO:0005524">
    <property type="term" value="F:ATP binding"/>
    <property type="evidence" value="ECO:0007669"/>
    <property type="project" value="UniProtKB-KW"/>
</dbReference>
<dbReference type="InterPro" id="IPR013749">
    <property type="entry name" value="PM/HMP-P_kinase-1"/>
</dbReference>
<name>A0A4R3MH39_9HYPH</name>
<protein>
    <recommendedName>
        <fullName evidence="1">pyridoxal kinase</fullName>
        <ecNumber evidence="1">2.7.1.35</ecNumber>
    </recommendedName>
</protein>
<dbReference type="EC" id="2.7.1.35" evidence="1"/>
<dbReference type="GO" id="GO:0009443">
    <property type="term" value="P:pyridoxal 5'-phosphate salvage"/>
    <property type="evidence" value="ECO:0007669"/>
    <property type="project" value="InterPro"/>
</dbReference>
<dbReference type="OrthoDB" id="9800808at2"/>
<dbReference type="Proteomes" id="UP000295678">
    <property type="component" value="Unassembled WGS sequence"/>
</dbReference>
<evidence type="ECO:0000256" key="1">
    <source>
        <dbReference type="ARBA" id="ARBA00012104"/>
    </source>
</evidence>
<accession>A0A4R3MH39</accession>
<dbReference type="Pfam" id="PF08543">
    <property type="entry name" value="Phos_pyr_kin"/>
    <property type="match status" value="1"/>
</dbReference>
<proteinExistence type="predicted"/>
<dbReference type="RefSeq" id="WP_132804564.1">
    <property type="nucleotide sequence ID" value="NZ_SMAK01000001.1"/>
</dbReference>
<dbReference type="PANTHER" id="PTHR10534:SF2">
    <property type="entry name" value="PYRIDOXAL KINASE"/>
    <property type="match status" value="1"/>
</dbReference>
<sequence>MSRILTISSWVCRGHVGNAATTFPLMRRGHEVVSLPTVVLAHHPGHAPAPARSAITDLAAIGRDGLGSPRPHPVDAVLVGYLADPAQAVAAADIVAQARAMTPGLPLLLDPVAGDAGRLYVAAQILEDIRTHLLPIADIVTPNVTELVALMDADRTGRAPQLGDAEIVHLARRLGPPVVVVTSAPPRRPDRMANLVVTPDSVTRIETPKIDVHVHGTGDLMAGLILSGLVNGDHVVPATATAAAIVHDVLETTRRLGDDEPAIVAAQSRFIRPLGQAEVSEL</sequence>
<dbReference type="AlphaFoldDB" id="A0A4R3MH39"/>
<evidence type="ECO:0000256" key="5">
    <source>
        <dbReference type="ARBA" id="ARBA00022840"/>
    </source>
</evidence>
<keyword evidence="5" id="KW-0067">ATP-binding</keyword>
<dbReference type="SUPFAM" id="SSF53613">
    <property type="entry name" value="Ribokinase-like"/>
    <property type="match status" value="1"/>
</dbReference>
<evidence type="ECO:0000313" key="8">
    <source>
        <dbReference type="Proteomes" id="UP000295678"/>
    </source>
</evidence>
<evidence type="ECO:0000256" key="3">
    <source>
        <dbReference type="ARBA" id="ARBA00022741"/>
    </source>
</evidence>
<feature type="domain" description="Pyridoxamine kinase/Phosphomethylpyrimidine kinase" evidence="6">
    <location>
        <begin position="73"/>
        <end position="258"/>
    </location>
</feature>
<evidence type="ECO:0000256" key="2">
    <source>
        <dbReference type="ARBA" id="ARBA00022679"/>
    </source>
</evidence>
<dbReference type="InterPro" id="IPR029056">
    <property type="entry name" value="Ribokinase-like"/>
</dbReference>
<evidence type="ECO:0000259" key="6">
    <source>
        <dbReference type="Pfam" id="PF08543"/>
    </source>
</evidence>
<gene>
    <name evidence="7" type="ORF">EDC22_1011</name>
</gene>
<keyword evidence="4 7" id="KW-0418">Kinase</keyword>
<comment type="caution">
    <text evidence="7">The sequence shown here is derived from an EMBL/GenBank/DDBJ whole genome shotgun (WGS) entry which is preliminary data.</text>
</comment>
<evidence type="ECO:0000313" key="7">
    <source>
        <dbReference type="EMBL" id="TCT13141.1"/>
    </source>
</evidence>
<dbReference type="InterPro" id="IPR004625">
    <property type="entry name" value="PyrdxlKinase"/>
</dbReference>
<keyword evidence="2" id="KW-0808">Transferase</keyword>
<reference evidence="7 8" key="1">
    <citation type="submission" date="2019-03" db="EMBL/GenBank/DDBJ databases">
        <title>Genomic Encyclopedia of Type Strains, Phase IV (KMG-IV): sequencing the most valuable type-strain genomes for metagenomic binning, comparative biology and taxonomic classification.</title>
        <authorList>
            <person name="Goeker M."/>
        </authorList>
    </citation>
    <scope>NUCLEOTIDE SEQUENCE [LARGE SCALE GENOMIC DNA]</scope>
    <source>
        <strain evidence="7 8">DSM 19345</strain>
    </source>
</reference>
<dbReference type="NCBIfam" id="TIGR00687">
    <property type="entry name" value="pyridox_kin"/>
    <property type="match status" value="1"/>
</dbReference>
<evidence type="ECO:0000256" key="4">
    <source>
        <dbReference type="ARBA" id="ARBA00022777"/>
    </source>
</evidence>